<evidence type="ECO:0000256" key="1">
    <source>
        <dbReference type="SAM" id="MobiDB-lite"/>
    </source>
</evidence>
<evidence type="ECO:0000313" key="3">
    <source>
        <dbReference type="Proteomes" id="UP000217257"/>
    </source>
</evidence>
<organism evidence="2 3">
    <name type="scientific">Cystobacter fuscus</name>
    <dbReference type="NCBI Taxonomy" id="43"/>
    <lineage>
        <taxon>Bacteria</taxon>
        <taxon>Pseudomonadati</taxon>
        <taxon>Myxococcota</taxon>
        <taxon>Myxococcia</taxon>
        <taxon>Myxococcales</taxon>
        <taxon>Cystobacterineae</taxon>
        <taxon>Archangiaceae</taxon>
        <taxon>Cystobacter</taxon>
    </lineage>
</organism>
<proteinExistence type="predicted"/>
<protein>
    <submittedName>
        <fullName evidence="2">Uncharacterized protein</fullName>
    </submittedName>
</protein>
<accession>A0A250IYA2</accession>
<dbReference type="AlphaFoldDB" id="A0A250IYA2"/>
<evidence type="ECO:0000313" key="2">
    <source>
        <dbReference type="EMBL" id="ATB36240.1"/>
    </source>
</evidence>
<dbReference type="EMBL" id="CP022098">
    <property type="protein sequence ID" value="ATB36240.1"/>
    <property type="molecule type" value="Genomic_DNA"/>
</dbReference>
<name>A0A250IYA2_9BACT</name>
<gene>
    <name evidence="2" type="ORF">CYFUS_001654</name>
</gene>
<sequence>MYADLPPAYHLELAQAPTPPASQRFEVPPQPAAEVRSPSPSGPPPMLVIGTPEAAFLWPLATLTPPDTQQMVISAKLVHPAWKKRKPTFSSDSYLLEAAEPFELSAVREGTLKSFKVSISKPGAASPEWKDVEVQVKAIPWYSQLVPNSATVPRLLYRVFGSPGATFLVHELSGSPDFHHVVLVKFKDRRFTQEELSQGLLVDVEDRPNVKGAKLQVGDAPKGSLLDDKPVKFKVERELLFREAGVP</sequence>
<feature type="region of interest" description="Disordered" evidence="1">
    <location>
        <begin position="14"/>
        <end position="44"/>
    </location>
</feature>
<reference evidence="2 3" key="1">
    <citation type="submission" date="2017-06" db="EMBL/GenBank/DDBJ databases">
        <title>Sequencing and comparative analysis of myxobacterial genomes.</title>
        <authorList>
            <person name="Rupp O."/>
            <person name="Goesmann A."/>
            <person name="Sogaard-Andersen L."/>
        </authorList>
    </citation>
    <scope>NUCLEOTIDE SEQUENCE [LARGE SCALE GENOMIC DNA]</scope>
    <source>
        <strain evidence="2 3">DSM 52655</strain>
    </source>
</reference>
<dbReference type="Proteomes" id="UP000217257">
    <property type="component" value="Chromosome"/>
</dbReference>
<dbReference type="KEGG" id="cfus:CYFUS_001654"/>